<dbReference type="EMBL" id="CAJZBQ010000055">
    <property type="protein sequence ID" value="CAG9332627.1"/>
    <property type="molecule type" value="Genomic_DNA"/>
</dbReference>
<dbReference type="AlphaFoldDB" id="A0AAU9K0Q1"/>
<gene>
    <name evidence="2" type="ORF">BSTOLATCC_MIC56920</name>
</gene>
<proteinExistence type="predicted"/>
<dbReference type="Proteomes" id="UP001162131">
    <property type="component" value="Unassembled WGS sequence"/>
</dbReference>
<sequence>MGGTTYTITAFADNKLINDTSSYKAMTVNISTSDLPQIQSTSVTFSGSIPTSTGDSIRQKLAKNMGVNPLWLTGQSVTPSTRMLADGTGTTTTTTFAYNVIYDRSKPSYTPSGIIGNLDSATATSELTTLVGTAPTYGATNAVQTGTAPSLTSPSVTTKTDTSVTLSATSSQVGTIYAACSTSSGYTAYSWQVVDGLDGTSSAVPHGSATVATAATAVTLTVSNMSAGRSYSCYLTACNSYPLWSTCSDVTTSTTVTVTTSGSSSTDSSAVVMGTGVLAALFLIFN</sequence>
<evidence type="ECO:0000313" key="2">
    <source>
        <dbReference type="EMBL" id="CAG9332627.1"/>
    </source>
</evidence>
<organism evidence="2 3">
    <name type="scientific">Blepharisma stoltei</name>
    <dbReference type="NCBI Taxonomy" id="1481888"/>
    <lineage>
        <taxon>Eukaryota</taxon>
        <taxon>Sar</taxon>
        <taxon>Alveolata</taxon>
        <taxon>Ciliophora</taxon>
        <taxon>Postciliodesmatophora</taxon>
        <taxon>Heterotrichea</taxon>
        <taxon>Heterotrichida</taxon>
        <taxon>Blepharismidae</taxon>
        <taxon>Blepharisma</taxon>
    </lineage>
</organism>
<comment type="caution">
    <text evidence="2">The sequence shown here is derived from an EMBL/GenBank/DDBJ whole genome shotgun (WGS) entry which is preliminary data.</text>
</comment>
<evidence type="ECO:0000313" key="3">
    <source>
        <dbReference type="Proteomes" id="UP001162131"/>
    </source>
</evidence>
<accession>A0AAU9K0Q1</accession>
<feature type="domain" description="Ig-like" evidence="1">
    <location>
        <begin position="154"/>
        <end position="257"/>
    </location>
</feature>
<name>A0AAU9K0Q1_9CILI</name>
<evidence type="ECO:0000259" key="1">
    <source>
        <dbReference type="PROSITE" id="PS50835"/>
    </source>
</evidence>
<protein>
    <recommendedName>
        <fullName evidence="1">Ig-like domain-containing protein</fullName>
    </recommendedName>
</protein>
<dbReference type="PROSITE" id="PS50835">
    <property type="entry name" value="IG_LIKE"/>
    <property type="match status" value="1"/>
</dbReference>
<reference evidence="2" key="1">
    <citation type="submission" date="2021-09" db="EMBL/GenBank/DDBJ databases">
        <authorList>
            <consortium name="AG Swart"/>
            <person name="Singh M."/>
            <person name="Singh A."/>
            <person name="Seah K."/>
            <person name="Emmerich C."/>
        </authorList>
    </citation>
    <scope>NUCLEOTIDE SEQUENCE</scope>
    <source>
        <strain evidence="2">ATCC30299</strain>
    </source>
</reference>
<dbReference type="InterPro" id="IPR007110">
    <property type="entry name" value="Ig-like_dom"/>
</dbReference>
<keyword evidence="3" id="KW-1185">Reference proteome</keyword>